<dbReference type="Proteomes" id="UP000076532">
    <property type="component" value="Unassembled WGS sequence"/>
</dbReference>
<feature type="domain" description="RING-type" evidence="2">
    <location>
        <begin position="14"/>
        <end position="41"/>
    </location>
</feature>
<evidence type="ECO:0000313" key="4">
    <source>
        <dbReference type="Proteomes" id="UP000076532"/>
    </source>
</evidence>
<name>A0A167XDA9_9AGAM</name>
<evidence type="ECO:0000256" key="1">
    <source>
        <dbReference type="PROSITE-ProRule" id="PRU00175"/>
    </source>
</evidence>
<accession>A0A167XDA9</accession>
<keyword evidence="4" id="KW-1185">Reference proteome</keyword>
<dbReference type="PROSITE" id="PS50089">
    <property type="entry name" value="ZF_RING_2"/>
    <property type="match status" value="1"/>
</dbReference>
<organism evidence="3 4">
    <name type="scientific">Athelia psychrophila</name>
    <dbReference type="NCBI Taxonomy" id="1759441"/>
    <lineage>
        <taxon>Eukaryota</taxon>
        <taxon>Fungi</taxon>
        <taxon>Dikarya</taxon>
        <taxon>Basidiomycota</taxon>
        <taxon>Agaricomycotina</taxon>
        <taxon>Agaricomycetes</taxon>
        <taxon>Agaricomycetidae</taxon>
        <taxon>Atheliales</taxon>
        <taxon>Atheliaceae</taxon>
        <taxon>Athelia</taxon>
    </lineage>
</organism>
<dbReference type="InterPro" id="IPR013083">
    <property type="entry name" value="Znf_RING/FYVE/PHD"/>
</dbReference>
<sequence length="279" mass="30227">MSGYCIIDDLKLRCGHHFHWACFDEYDCASPSNRAICPLCRGPTLDPSGALIVDMTNEGGFSGGIDLGAAFDQERWDEAQPDAWRKGQALRTWAGGLGAWARSGRRSRRALRESCESDFWDVQLIVCGDRFTKSQKLASVLLSGVWSTIASALSSPPLASASYNPAFPVAPFQSSGSGVSLLDGDDSAHGGLGAVMTPTVAPAAVKAADEDEDWGWCEHSQHMCVWHRVQVMWLHPAIRSIHALQPGHALTSWLSIHSLNNLSPSVPRSAQEISSWANI</sequence>
<evidence type="ECO:0000259" key="2">
    <source>
        <dbReference type="PROSITE" id="PS50089"/>
    </source>
</evidence>
<dbReference type="InterPro" id="IPR001841">
    <property type="entry name" value="Znf_RING"/>
</dbReference>
<dbReference type="EMBL" id="KV417762">
    <property type="protein sequence ID" value="KZP07095.1"/>
    <property type="molecule type" value="Genomic_DNA"/>
</dbReference>
<keyword evidence="1" id="KW-0863">Zinc-finger</keyword>
<dbReference type="STRING" id="436010.A0A167XDA9"/>
<reference evidence="3 4" key="1">
    <citation type="journal article" date="2016" name="Mol. Biol. Evol.">
        <title>Comparative Genomics of Early-Diverging Mushroom-Forming Fungi Provides Insights into the Origins of Lignocellulose Decay Capabilities.</title>
        <authorList>
            <person name="Nagy L.G."/>
            <person name="Riley R."/>
            <person name="Tritt A."/>
            <person name="Adam C."/>
            <person name="Daum C."/>
            <person name="Floudas D."/>
            <person name="Sun H."/>
            <person name="Yadav J.S."/>
            <person name="Pangilinan J."/>
            <person name="Larsson K.H."/>
            <person name="Matsuura K."/>
            <person name="Barry K."/>
            <person name="Labutti K."/>
            <person name="Kuo R."/>
            <person name="Ohm R.A."/>
            <person name="Bhattacharya S.S."/>
            <person name="Shirouzu T."/>
            <person name="Yoshinaga Y."/>
            <person name="Martin F.M."/>
            <person name="Grigoriev I.V."/>
            <person name="Hibbett D.S."/>
        </authorList>
    </citation>
    <scope>NUCLEOTIDE SEQUENCE [LARGE SCALE GENOMIC DNA]</scope>
    <source>
        <strain evidence="3 4">CBS 109695</strain>
    </source>
</reference>
<dbReference type="AlphaFoldDB" id="A0A167XDA9"/>
<dbReference type="OrthoDB" id="46529at2759"/>
<protein>
    <recommendedName>
        <fullName evidence="2">RING-type domain-containing protein</fullName>
    </recommendedName>
</protein>
<gene>
    <name evidence="3" type="ORF">FIBSPDRAFT_965929</name>
</gene>
<evidence type="ECO:0000313" key="3">
    <source>
        <dbReference type="EMBL" id="KZP07095.1"/>
    </source>
</evidence>
<proteinExistence type="predicted"/>
<keyword evidence="1" id="KW-0862">Zinc</keyword>
<dbReference type="Gene3D" id="3.30.40.10">
    <property type="entry name" value="Zinc/RING finger domain, C3HC4 (zinc finger)"/>
    <property type="match status" value="1"/>
</dbReference>
<dbReference type="SUPFAM" id="SSF57850">
    <property type="entry name" value="RING/U-box"/>
    <property type="match status" value="1"/>
</dbReference>
<dbReference type="GO" id="GO:0008270">
    <property type="term" value="F:zinc ion binding"/>
    <property type="evidence" value="ECO:0007669"/>
    <property type="project" value="UniProtKB-KW"/>
</dbReference>
<keyword evidence="1" id="KW-0479">Metal-binding</keyword>